<dbReference type="Gene3D" id="3.40.50.720">
    <property type="entry name" value="NAD(P)-binding Rossmann-like Domain"/>
    <property type="match status" value="1"/>
</dbReference>
<dbReference type="AlphaFoldDB" id="A0A919K853"/>
<evidence type="ECO:0000256" key="1">
    <source>
        <dbReference type="ARBA" id="ARBA00022857"/>
    </source>
</evidence>
<evidence type="ECO:0000313" key="5">
    <source>
        <dbReference type="Proteomes" id="UP000636960"/>
    </source>
</evidence>
<gene>
    <name evidence="4" type="primary">hldD</name>
    <name evidence="4" type="ORF">Ari01nite_81100</name>
</gene>
<evidence type="ECO:0000259" key="3">
    <source>
        <dbReference type="Pfam" id="PF01370"/>
    </source>
</evidence>
<name>A0A919K853_9ACTN</name>
<dbReference type="PANTHER" id="PTHR43103:SF3">
    <property type="entry name" value="ADP-L-GLYCERO-D-MANNO-HEPTOSE-6-EPIMERASE"/>
    <property type="match status" value="1"/>
</dbReference>
<feature type="domain" description="NAD-dependent epimerase/dehydratase" evidence="3">
    <location>
        <begin position="1"/>
        <end position="236"/>
    </location>
</feature>
<dbReference type="Pfam" id="PF01370">
    <property type="entry name" value="Epimerase"/>
    <property type="match status" value="1"/>
</dbReference>
<dbReference type="InterPro" id="IPR036291">
    <property type="entry name" value="NAD(P)-bd_dom_sf"/>
</dbReference>
<dbReference type="EMBL" id="BOMV01000087">
    <property type="protein sequence ID" value="GIF00646.1"/>
    <property type="molecule type" value="Genomic_DNA"/>
</dbReference>
<dbReference type="Gene3D" id="3.90.25.10">
    <property type="entry name" value="UDP-galactose 4-epimerase, domain 1"/>
    <property type="match status" value="1"/>
</dbReference>
<accession>A0A919K853</accession>
<keyword evidence="1" id="KW-0521">NADP</keyword>
<keyword evidence="2" id="KW-0119">Carbohydrate metabolism</keyword>
<dbReference type="PANTHER" id="PTHR43103">
    <property type="entry name" value="NUCLEOSIDE-DIPHOSPHATE-SUGAR EPIMERASE"/>
    <property type="match status" value="1"/>
</dbReference>
<keyword evidence="5" id="KW-1185">Reference proteome</keyword>
<comment type="caution">
    <text evidence="4">The sequence shown here is derived from an EMBL/GenBank/DDBJ whole genome shotgun (WGS) entry which is preliminary data.</text>
</comment>
<dbReference type="SUPFAM" id="SSF51735">
    <property type="entry name" value="NAD(P)-binding Rossmann-fold domains"/>
    <property type="match status" value="1"/>
</dbReference>
<dbReference type="Proteomes" id="UP000636960">
    <property type="component" value="Unassembled WGS sequence"/>
</dbReference>
<organism evidence="4 5">
    <name type="scientific">Paractinoplanes rishiriensis</name>
    <dbReference type="NCBI Taxonomy" id="1050105"/>
    <lineage>
        <taxon>Bacteria</taxon>
        <taxon>Bacillati</taxon>
        <taxon>Actinomycetota</taxon>
        <taxon>Actinomycetes</taxon>
        <taxon>Micromonosporales</taxon>
        <taxon>Micromonosporaceae</taxon>
        <taxon>Paractinoplanes</taxon>
    </lineage>
</organism>
<evidence type="ECO:0000313" key="4">
    <source>
        <dbReference type="EMBL" id="GIF00646.1"/>
    </source>
</evidence>
<dbReference type="InterPro" id="IPR001509">
    <property type="entry name" value="Epimerase_deHydtase"/>
</dbReference>
<reference evidence="4" key="1">
    <citation type="submission" date="2021-01" db="EMBL/GenBank/DDBJ databases">
        <title>Whole genome shotgun sequence of Actinoplanes rishiriensis NBRC 108556.</title>
        <authorList>
            <person name="Komaki H."/>
            <person name="Tamura T."/>
        </authorList>
    </citation>
    <scope>NUCLEOTIDE SEQUENCE</scope>
    <source>
        <strain evidence="4">NBRC 108556</strain>
    </source>
</reference>
<sequence length="314" mass="33561">MLVTGAAGFVGSHIVSGLVARGAAVVGVDVRAAPAHLCPAMKFHCEDFADDSVLGMVEAGHFDAVVHQAAISSTLEDDGDLLRDVNVDRPMRLAQRCAVAGIPFVYASSSSVYGRIHHKGPITENSVDDRALCSGPLNAYARSKLLFDSQLATRAPAGLHWVGLRYTNVFGTRERHKGPMASIISQLLRTVATNGTPTLFADTLDASRDYVPVQRVVEVLERVLEVPVPAGTYNVGSGCPVSFATLLRWCSEFTAAAGVNVRLVPNPIADRYQYWTCADPRKLQLATGLSALAVEDVRAAASDLFHAFESMPDA</sequence>
<proteinExistence type="predicted"/>
<evidence type="ECO:0000256" key="2">
    <source>
        <dbReference type="ARBA" id="ARBA00023277"/>
    </source>
</evidence>
<protein>
    <submittedName>
        <fullName evidence="4">ADP-L-glycero-D-manno-heptose-6-epimerase</fullName>
    </submittedName>
</protein>